<dbReference type="SUPFAM" id="SSF55781">
    <property type="entry name" value="GAF domain-like"/>
    <property type="match status" value="1"/>
</dbReference>
<reference evidence="2 3" key="2">
    <citation type="journal article" date="2011" name="J. Bacteriol.">
        <title>Complete genome sequence of strain HTCC2503T of Parvularcula bermudensis, the type species of the order "Parvularculales" in the class Alphaproteobacteria.</title>
        <authorList>
            <person name="Oh H.M."/>
            <person name="Kang I."/>
            <person name="Vergin K.L."/>
            <person name="Kang D."/>
            <person name="Rhee K.H."/>
            <person name="Giovannoni S.J."/>
            <person name="Cho J.C."/>
        </authorList>
    </citation>
    <scope>NUCLEOTIDE SEQUENCE [LARGE SCALE GENOMIC DNA]</scope>
    <source>
        <strain evidence="3">ATCC BAA-594 / HTCC2503 / KCTC 12087</strain>
    </source>
</reference>
<dbReference type="HOGENOM" id="CLU_096802_4_0_5"/>
<dbReference type="KEGG" id="pbr:PB2503_09249"/>
<name>E0TD80_PARBH</name>
<feature type="domain" description="GAF" evidence="1">
    <location>
        <begin position="23"/>
        <end position="146"/>
    </location>
</feature>
<reference evidence="3" key="1">
    <citation type="submission" date="2010-08" db="EMBL/GenBank/DDBJ databases">
        <title>Genome sequence of Parvularcula bermudensis HTCC2503.</title>
        <authorList>
            <person name="Kang D.-M."/>
            <person name="Oh H.-M."/>
            <person name="Cho J.-C."/>
        </authorList>
    </citation>
    <scope>NUCLEOTIDE SEQUENCE [LARGE SCALE GENOMIC DNA]</scope>
    <source>
        <strain evidence="3">ATCC BAA-594 / HTCC2503 / KCTC 12087</strain>
    </source>
</reference>
<dbReference type="AlphaFoldDB" id="E0TD80"/>
<evidence type="ECO:0000313" key="3">
    <source>
        <dbReference type="Proteomes" id="UP000001302"/>
    </source>
</evidence>
<protein>
    <submittedName>
        <fullName evidence="2">Two-component hybrid sensor and regulator</fullName>
    </submittedName>
</protein>
<dbReference type="InterPro" id="IPR029016">
    <property type="entry name" value="GAF-like_dom_sf"/>
</dbReference>
<sequence>MHSEEIDRLAALDRLCLLSGKAHPVLDEITALAAELSEWPIAAISLVDLNRQVFVSKVGTTVEQTSRSASFCTHTIKNKSPLVVENALSDPNFATNPLVVGPPHIRAYAGFPLTQSQGWAVGTLCVIHNEPASLSADTRRHLTRLAVMTIEVLKREEVTAPGLRGLQQSITAERHRFIQGGAVKKGQSSGRSA</sequence>
<dbReference type="Gene3D" id="3.30.450.40">
    <property type="match status" value="1"/>
</dbReference>
<organism evidence="2 3">
    <name type="scientific">Parvularcula bermudensis (strain ATCC BAA-594 / HTCC2503 / KCTC 12087)</name>
    <dbReference type="NCBI Taxonomy" id="314260"/>
    <lineage>
        <taxon>Bacteria</taxon>
        <taxon>Pseudomonadati</taxon>
        <taxon>Pseudomonadota</taxon>
        <taxon>Alphaproteobacteria</taxon>
        <taxon>Parvularculales</taxon>
        <taxon>Parvularculaceae</taxon>
        <taxon>Parvularcula</taxon>
    </lineage>
</organism>
<proteinExistence type="predicted"/>
<dbReference type="InterPro" id="IPR003018">
    <property type="entry name" value="GAF"/>
</dbReference>
<dbReference type="Proteomes" id="UP000001302">
    <property type="component" value="Chromosome"/>
</dbReference>
<gene>
    <name evidence="2" type="ordered locus">PB2503_09249</name>
</gene>
<evidence type="ECO:0000313" key="2">
    <source>
        <dbReference type="EMBL" id="ADM09903.1"/>
    </source>
</evidence>
<dbReference type="Pfam" id="PF01590">
    <property type="entry name" value="GAF"/>
    <property type="match status" value="1"/>
</dbReference>
<evidence type="ECO:0000259" key="1">
    <source>
        <dbReference type="Pfam" id="PF01590"/>
    </source>
</evidence>
<dbReference type="STRING" id="314260.PB2503_09249"/>
<dbReference type="EMBL" id="CP002156">
    <property type="protein sequence ID" value="ADM09903.1"/>
    <property type="molecule type" value="Genomic_DNA"/>
</dbReference>
<accession>E0TD80</accession>
<keyword evidence="3" id="KW-1185">Reference proteome</keyword>
<dbReference type="PANTHER" id="PTHR43102:SF2">
    <property type="entry name" value="GAF DOMAIN-CONTAINING PROTEIN"/>
    <property type="match status" value="1"/>
</dbReference>
<dbReference type="PANTHER" id="PTHR43102">
    <property type="entry name" value="SLR1143 PROTEIN"/>
    <property type="match status" value="1"/>
</dbReference>
<dbReference type="eggNOG" id="COG2203">
    <property type="taxonomic scope" value="Bacteria"/>
</dbReference>